<dbReference type="Proteomes" id="UP000006898">
    <property type="component" value="Chromosome"/>
</dbReference>
<evidence type="ECO:0000313" key="1">
    <source>
        <dbReference type="EMBL" id="CBE67937.1"/>
    </source>
</evidence>
<protein>
    <submittedName>
        <fullName evidence="1">Uncharacterized protein</fullName>
    </submittedName>
</protein>
<gene>
    <name evidence="1" type="ORF">DAMO_0876</name>
</gene>
<proteinExistence type="predicted"/>
<organism evidence="1 2">
    <name type="scientific">Methylomirabilis oxygeniifera</name>
    <dbReference type="NCBI Taxonomy" id="671143"/>
    <lineage>
        <taxon>Bacteria</taxon>
        <taxon>Candidatus Methylomirabilota</taxon>
        <taxon>Candidatus Methylomirabilia</taxon>
        <taxon>Candidatus Methylomirabilales</taxon>
        <taxon>Candidatus Methylomirabilaceae</taxon>
        <taxon>Candidatus Methylomirabilis</taxon>
    </lineage>
</organism>
<dbReference type="HOGENOM" id="CLU_3428151_0_0_0"/>
<accession>D5MM51</accession>
<dbReference type="AlphaFoldDB" id="D5MM51"/>
<name>D5MM51_METO1</name>
<sequence length="20" mass="2324">MTATTTNRHDNSVCPYFMSF</sequence>
<dbReference type="EMBL" id="FP565575">
    <property type="protein sequence ID" value="CBE67937.1"/>
    <property type="molecule type" value="Genomic_DNA"/>
</dbReference>
<evidence type="ECO:0000313" key="2">
    <source>
        <dbReference type="Proteomes" id="UP000006898"/>
    </source>
</evidence>
<dbReference type="KEGG" id="mox:DAMO_0876"/>
<reference evidence="1 2" key="1">
    <citation type="journal article" date="2010" name="Nature">
        <title>Nitrite-driven anaerobic methane oxidation by oxygenic bacteria.</title>
        <authorList>
            <person name="Ettwig K.F."/>
            <person name="Butler M.K."/>
            <person name="Le Paslier D."/>
            <person name="Pelletier E."/>
            <person name="Mangenot S."/>
            <person name="Kuypers M.M.M."/>
            <person name="Schreiber F."/>
            <person name="Dutilh B.E."/>
            <person name="Zedelius J."/>
            <person name="de Beer D."/>
            <person name="Gloerich J."/>
            <person name="Wessels H.J.C.T."/>
            <person name="van Allen T."/>
            <person name="Luesken F."/>
            <person name="Wu M."/>
            <person name="van de Pas-Schoonen K.T."/>
            <person name="Op den Camp H.J.M."/>
            <person name="Janssen-Megens E.M."/>
            <person name="Francoijs K-J."/>
            <person name="Stunnenberg H."/>
            <person name="Weissenbach J."/>
            <person name="Jetten M.S.M."/>
            <person name="Strous M."/>
        </authorList>
    </citation>
    <scope>NUCLEOTIDE SEQUENCE [LARGE SCALE GENOMIC DNA]</scope>
</reference>